<dbReference type="EMBL" id="CQQC01001147">
    <property type="protein sequence ID" value="CNV68382.1"/>
    <property type="molecule type" value="Genomic_DNA"/>
</dbReference>
<dbReference type="EMBL" id="CGCX01000739">
    <property type="protein sequence ID" value="CFR82635.1"/>
    <property type="molecule type" value="Genomic_DNA"/>
</dbReference>
<evidence type="ECO:0000256" key="1">
    <source>
        <dbReference type="SAM" id="MobiDB-lite"/>
    </source>
</evidence>
<evidence type="ECO:0000313" key="6">
    <source>
        <dbReference type="Proteomes" id="UP000039217"/>
    </source>
</evidence>
<proteinExistence type="predicted"/>
<protein>
    <submittedName>
        <fullName evidence="3">Uncharacterized protein</fullName>
    </submittedName>
</protein>
<feature type="compositionally biased region" description="Low complexity" evidence="1">
    <location>
        <begin position="17"/>
        <end position="29"/>
    </location>
</feature>
<evidence type="ECO:0000313" key="7">
    <source>
        <dbReference type="Proteomes" id="UP000044938"/>
    </source>
</evidence>
<gene>
    <name evidence="2" type="ORF">ERS007657_02074</name>
    <name evidence="4" type="ORF">ERS007661_02926</name>
    <name evidence="5" type="ORF">ERS007720_03492</name>
    <name evidence="3" type="ORF">ERS027661_04113</name>
</gene>
<accession>A0A655AMK1</accession>
<evidence type="ECO:0000313" key="9">
    <source>
        <dbReference type="Proteomes" id="UP000049023"/>
    </source>
</evidence>
<dbReference type="Proteomes" id="UP000046680">
    <property type="component" value="Unassembled WGS sequence"/>
</dbReference>
<feature type="region of interest" description="Disordered" evidence="1">
    <location>
        <begin position="1"/>
        <end position="38"/>
    </location>
</feature>
<reference evidence="6 7" key="1">
    <citation type="submission" date="2015-03" db="EMBL/GenBank/DDBJ databases">
        <authorList>
            <consortium name="Pathogen Informatics"/>
        </authorList>
    </citation>
    <scope>NUCLEOTIDE SEQUENCE [LARGE SCALE GENOMIC DNA]</scope>
    <source>
        <strain evidence="3 9">Bir 187</strain>
        <strain evidence="2 8">C09601061</strain>
        <strain evidence="4 6">D00501624</strain>
        <strain evidence="5 7">M09401471</strain>
    </source>
</reference>
<name>A0A655AMK1_MYCTX</name>
<evidence type="ECO:0000313" key="4">
    <source>
        <dbReference type="EMBL" id="CNV68382.1"/>
    </source>
</evidence>
<dbReference type="Proteomes" id="UP000049023">
    <property type="component" value="Unassembled WGS sequence"/>
</dbReference>
<organism evidence="3 9">
    <name type="scientific">Mycobacterium tuberculosis</name>
    <dbReference type="NCBI Taxonomy" id="1773"/>
    <lineage>
        <taxon>Bacteria</taxon>
        <taxon>Bacillati</taxon>
        <taxon>Actinomycetota</taxon>
        <taxon>Actinomycetes</taxon>
        <taxon>Mycobacteriales</taxon>
        <taxon>Mycobacteriaceae</taxon>
        <taxon>Mycobacterium</taxon>
        <taxon>Mycobacterium tuberculosis complex</taxon>
    </lineage>
</organism>
<dbReference type="AlphaFoldDB" id="A0A655AMK1"/>
<evidence type="ECO:0000313" key="3">
    <source>
        <dbReference type="EMBL" id="CKT25140.1"/>
    </source>
</evidence>
<evidence type="ECO:0000313" key="8">
    <source>
        <dbReference type="Proteomes" id="UP000046680"/>
    </source>
</evidence>
<sequence length="109" mass="11497">MTKTSSTPAAMAPGLRSSSGVPSVKSASSHPIGISERRTTMATMWIGMSRSVWPTACPRRRVRAETAASAMPRRIGPRIFKNVQAAATAMAPAPMNRTSVEKILATATA</sequence>
<dbReference type="Proteomes" id="UP000039217">
    <property type="component" value="Unassembled WGS sequence"/>
</dbReference>
<dbReference type="EMBL" id="CNFU01001271">
    <property type="protein sequence ID" value="CKT25140.1"/>
    <property type="molecule type" value="Genomic_DNA"/>
</dbReference>
<dbReference type="EMBL" id="CSAJ01000568">
    <property type="protein sequence ID" value="COW89311.1"/>
    <property type="molecule type" value="Genomic_DNA"/>
</dbReference>
<dbReference type="Proteomes" id="UP000044938">
    <property type="component" value="Unassembled WGS sequence"/>
</dbReference>
<evidence type="ECO:0000313" key="5">
    <source>
        <dbReference type="EMBL" id="COW89311.1"/>
    </source>
</evidence>
<evidence type="ECO:0000313" key="2">
    <source>
        <dbReference type="EMBL" id="CFR82635.1"/>
    </source>
</evidence>